<protein>
    <submittedName>
        <fullName evidence="4">Acyl-CoA thioesterase</fullName>
        <ecNumber evidence="4">3.1.2.-</ecNumber>
    </submittedName>
</protein>
<proteinExistence type="inferred from homology"/>
<feature type="domain" description="Thioesterase" evidence="3">
    <location>
        <begin position="17"/>
        <end position="101"/>
    </location>
</feature>
<dbReference type="InterPro" id="IPR050563">
    <property type="entry name" value="4-hydroxybenzoyl-CoA_TE"/>
</dbReference>
<accession>A0ABW2PWB8</accession>
<dbReference type="InterPro" id="IPR006683">
    <property type="entry name" value="Thioestr_dom"/>
</dbReference>
<dbReference type="Proteomes" id="UP001596505">
    <property type="component" value="Unassembled WGS sequence"/>
</dbReference>
<evidence type="ECO:0000313" key="5">
    <source>
        <dbReference type="Proteomes" id="UP001596505"/>
    </source>
</evidence>
<dbReference type="SUPFAM" id="SSF54637">
    <property type="entry name" value="Thioesterase/thiol ester dehydrase-isomerase"/>
    <property type="match status" value="1"/>
</dbReference>
<dbReference type="PIRSF" id="PIRSF003230">
    <property type="entry name" value="YbgC"/>
    <property type="match status" value="1"/>
</dbReference>
<organism evidence="4 5">
    <name type="scientific">Scopulibacillus cellulosilyticus</name>
    <dbReference type="NCBI Taxonomy" id="2665665"/>
    <lineage>
        <taxon>Bacteria</taxon>
        <taxon>Bacillati</taxon>
        <taxon>Bacillota</taxon>
        <taxon>Bacilli</taxon>
        <taxon>Bacillales</taxon>
        <taxon>Sporolactobacillaceae</taxon>
        <taxon>Scopulibacillus</taxon>
    </lineage>
</organism>
<sequence length="140" mass="16289">METKSRIVARYSETDQMGVIHHGTYINWFEIGRTDCIREQMGKPYSEIEKDGLMLPAIRSEVNYKSPAKYEDSLIIKTKIVKYTGIRIAFHYEIIKENDKKLIADGLTEHCWTNLDLKPLSLKKIASELHEKIEKACKEK</sequence>
<reference evidence="5" key="1">
    <citation type="journal article" date="2019" name="Int. J. Syst. Evol. Microbiol.">
        <title>The Global Catalogue of Microorganisms (GCM) 10K type strain sequencing project: providing services to taxonomists for standard genome sequencing and annotation.</title>
        <authorList>
            <consortium name="The Broad Institute Genomics Platform"/>
            <consortium name="The Broad Institute Genome Sequencing Center for Infectious Disease"/>
            <person name="Wu L."/>
            <person name="Ma J."/>
        </authorList>
    </citation>
    <scope>NUCLEOTIDE SEQUENCE [LARGE SCALE GENOMIC DNA]</scope>
    <source>
        <strain evidence="5">CGMCC 1.16305</strain>
    </source>
</reference>
<evidence type="ECO:0000256" key="1">
    <source>
        <dbReference type="ARBA" id="ARBA00005953"/>
    </source>
</evidence>
<comment type="caution">
    <text evidence="4">The sequence shown here is derived from an EMBL/GenBank/DDBJ whole genome shotgun (WGS) entry which is preliminary data.</text>
</comment>
<dbReference type="InterPro" id="IPR006684">
    <property type="entry name" value="YbgC/YbaW"/>
</dbReference>
<dbReference type="PANTHER" id="PTHR31793">
    <property type="entry name" value="4-HYDROXYBENZOYL-COA THIOESTERASE FAMILY MEMBER"/>
    <property type="match status" value="1"/>
</dbReference>
<name>A0ABW2PWB8_9BACL</name>
<evidence type="ECO:0000259" key="3">
    <source>
        <dbReference type="Pfam" id="PF03061"/>
    </source>
</evidence>
<keyword evidence="2 4" id="KW-0378">Hydrolase</keyword>
<dbReference type="RefSeq" id="WP_380966200.1">
    <property type="nucleotide sequence ID" value="NZ_JBHTCO010000014.1"/>
</dbReference>
<evidence type="ECO:0000256" key="2">
    <source>
        <dbReference type="ARBA" id="ARBA00022801"/>
    </source>
</evidence>
<dbReference type="GO" id="GO:0016787">
    <property type="term" value="F:hydrolase activity"/>
    <property type="evidence" value="ECO:0007669"/>
    <property type="project" value="UniProtKB-KW"/>
</dbReference>
<dbReference type="EMBL" id="JBHTCO010000014">
    <property type="protein sequence ID" value="MFC7393673.1"/>
    <property type="molecule type" value="Genomic_DNA"/>
</dbReference>
<comment type="similarity">
    <text evidence="1">Belongs to the 4-hydroxybenzoyl-CoA thioesterase family.</text>
</comment>
<dbReference type="Pfam" id="PF03061">
    <property type="entry name" value="4HBT"/>
    <property type="match status" value="1"/>
</dbReference>
<dbReference type="NCBIfam" id="TIGR00051">
    <property type="entry name" value="YbgC/FadM family acyl-CoA thioesterase"/>
    <property type="match status" value="1"/>
</dbReference>
<evidence type="ECO:0000313" key="4">
    <source>
        <dbReference type="EMBL" id="MFC7393673.1"/>
    </source>
</evidence>
<dbReference type="PANTHER" id="PTHR31793:SF27">
    <property type="entry name" value="NOVEL THIOESTERASE SUPERFAMILY DOMAIN AND SAPOSIN A-TYPE DOMAIN CONTAINING PROTEIN (0610012H03RIK)"/>
    <property type="match status" value="1"/>
</dbReference>
<keyword evidence="5" id="KW-1185">Reference proteome</keyword>
<dbReference type="CDD" id="cd00586">
    <property type="entry name" value="4HBT"/>
    <property type="match status" value="1"/>
</dbReference>
<gene>
    <name evidence="4" type="ORF">ACFQRG_11975</name>
</gene>
<dbReference type="InterPro" id="IPR029069">
    <property type="entry name" value="HotDog_dom_sf"/>
</dbReference>
<dbReference type="EC" id="3.1.2.-" evidence="4"/>
<dbReference type="Gene3D" id="3.10.129.10">
    <property type="entry name" value="Hotdog Thioesterase"/>
    <property type="match status" value="1"/>
</dbReference>